<evidence type="ECO:0000313" key="3">
    <source>
        <dbReference type="Proteomes" id="UP000054558"/>
    </source>
</evidence>
<evidence type="ECO:0000313" key="2">
    <source>
        <dbReference type="EMBL" id="GAQ78173.1"/>
    </source>
</evidence>
<sequence>MESYYSTWQQPQSGAPPKVEITSPAGAWPRNPVWHNVNPDETPRQVSGGRSSGNAYVWSPPTSPACIYRESPRLESYASPTSPSWGGHPQVYDQGGVAAQPFYPPSKAIPIRSPNHRPVTSPVTSPISPMSPASPEAFSPIYGRGPPKPSYNWGVHAEGGQIRPCNWGEEQMSSQNRSRREQPTSPQMYYSPMLSPQRVSERSNRAAYFGWDGVLASEGSVVSPRSGVASPRMVEVIKVNESKPGKESEKALPVDPFGMTGEAEEMTDVGIKALKARKKSFEASESVIEKGCMLVELLLDRVPLGGALPALLEAFAERRFSDGELFFEHALAASWQRPDVERRCLADAVLAFLDVRVMNCGHVYTGTLKITEREFGDQARGAAPGEVAKSHAHKTGEFLTRIFMGHKGPGPALVELMFEKMPRVGVRRDLVAGVFHEVLAKSRKKVAKVHYAQSSGVARWWKGLATGGDVSFEEWLDRDLGMTVAEVLPEDGGPKGQQRKQAAAAAGLARSRSLPHEARAMSPPATAQRPNDRPMSPPVPPRPHERPMSPPMPRQNDRAAAQNARGLTRGAAGLDRTWSAPTDMAKMEGGQEAPRVPPEDATVSITAVLSEEGHVTWLSPRKDERSARYDQPVSSQRGETRPVRSQLTAAIATDRNNGTPREKRVSATKQSGQAHWGPNMSQVASPRQDTVPVGQLGIPAEARVDEDEWRRVTSELKRIVSLGPGPERLREIAEVILDSAAQS</sequence>
<feature type="compositionally biased region" description="Polar residues" evidence="1">
    <location>
        <begin position="632"/>
        <end position="659"/>
    </location>
</feature>
<feature type="region of interest" description="Disordered" evidence="1">
    <location>
        <begin position="487"/>
        <end position="579"/>
    </location>
</feature>
<evidence type="ECO:0000256" key="1">
    <source>
        <dbReference type="SAM" id="MobiDB-lite"/>
    </source>
</evidence>
<reference evidence="2 3" key="1">
    <citation type="journal article" date="2014" name="Nat. Commun.">
        <title>Klebsormidium flaccidum genome reveals primary factors for plant terrestrial adaptation.</title>
        <authorList>
            <person name="Hori K."/>
            <person name="Maruyama F."/>
            <person name="Fujisawa T."/>
            <person name="Togashi T."/>
            <person name="Yamamoto N."/>
            <person name="Seo M."/>
            <person name="Sato S."/>
            <person name="Yamada T."/>
            <person name="Mori H."/>
            <person name="Tajima N."/>
            <person name="Moriyama T."/>
            <person name="Ikeuchi M."/>
            <person name="Watanabe M."/>
            <person name="Wada H."/>
            <person name="Kobayashi K."/>
            <person name="Saito M."/>
            <person name="Masuda T."/>
            <person name="Sasaki-Sekimoto Y."/>
            <person name="Mashiguchi K."/>
            <person name="Awai K."/>
            <person name="Shimojima M."/>
            <person name="Masuda S."/>
            <person name="Iwai M."/>
            <person name="Nobusawa T."/>
            <person name="Narise T."/>
            <person name="Kondo S."/>
            <person name="Saito H."/>
            <person name="Sato R."/>
            <person name="Murakawa M."/>
            <person name="Ihara Y."/>
            <person name="Oshima-Yamada Y."/>
            <person name="Ohtaka K."/>
            <person name="Satoh M."/>
            <person name="Sonobe K."/>
            <person name="Ishii M."/>
            <person name="Ohtani R."/>
            <person name="Kanamori-Sato M."/>
            <person name="Honoki R."/>
            <person name="Miyazaki D."/>
            <person name="Mochizuki H."/>
            <person name="Umetsu J."/>
            <person name="Higashi K."/>
            <person name="Shibata D."/>
            <person name="Kamiya Y."/>
            <person name="Sato N."/>
            <person name="Nakamura Y."/>
            <person name="Tabata S."/>
            <person name="Ida S."/>
            <person name="Kurokawa K."/>
            <person name="Ohta H."/>
        </authorList>
    </citation>
    <scope>NUCLEOTIDE SEQUENCE [LARGE SCALE GENOMIC DNA]</scope>
    <source>
        <strain evidence="2 3">NIES-2285</strain>
    </source>
</reference>
<proteinExistence type="predicted"/>
<dbReference type="EMBL" id="DF236958">
    <property type="protein sequence ID" value="GAQ78173.1"/>
    <property type="molecule type" value="Genomic_DNA"/>
</dbReference>
<feature type="compositionally biased region" description="Polar residues" evidence="1">
    <location>
        <begin position="667"/>
        <end position="688"/>
    </location>
</feature>
<feature type="compositionally biased region" description="Low complexity" evidence="1">
    <location>
        <begin position="118"/>
        <end position="131"/>
    </location>
</feature>
<feature type="compositionally biased region" description="Low complexity" evidence="1">
    <location>
        <begin position="499"/>
        <end position="512"/>
    </location>
</feature>
<feature type="region of interest" description="Disordered" evidence="1">
    <location>
        <begin position="108"/>
        <end position="134"/>
    </location>
</feature>
<gene>
    <name evidence="2" type="ORF">KFL_000090170</name>
</gene>
<organism evidence="2 3">
    <name type="scientific">Klebsormidium nitens</name>
    <name type="common">Green alga</name>
    <name type="synonym">Ulothrix nitens</name>
    <dbReference type="NCBI Taxonomy" id="105231"/>
    <lineage>
        <taxon>Eukaryota</taxon>
        <taxon>Viridiplantae</taxon>
        <taxon>Streptophyta</taxon>
        <taxon>Klebsormidiophyceae</taxon>
        <taxon>Klebsormidiales</taxon>
        <taxon>Klebsormidiaceae</taxon>
        <taxon>Klebsormidium</taxon>
    </lineage>
</organism>
<protein>
    <submittedName>
        <fullName evidence="2">Uncharacterized protein</fullName>
    </submittedName>
</protein>
<accession>A0A1Y1HJT1</accession>
<feature type="region of interest" description="Disordered" evidence="1">
    <location>
        <begin position="1"/>
        <end position="55"/>
    </location>
</feature>
<feature type="region of interest" description="Disordered" evidence="1">
    <location>
        <begin position="622"/>
        <end position="692"/>
    </location>
</feature>
<name>A0A1Y1HJT1_KLENI</name>
<dbReference type="Proteomes" id="UP000054558">
    <property type="component" value="Unassembled WGS sequence"/>
</dbReference>
<dbReference type="AlphaFoldDB" id="A0A1Y1HJT1"/>
<feature type="compositionally biased region" description="Polar residues" evidence="1">
    <location>
        <begin position="1"/>
        <end position="13"/>
    </location>
</feature>
<feature type="compositionally biased region" description="Polar residues" evidence="1">
    <location>
        <begin position="44"/>
        <end position="54"/>
    </location>
</feature>
<keyword evidence="3" id="KW-1185">Reference proteome</keyword>
<feature type="region of interest" description="Disordered" evidence="1">
    <location>
        <begin position="164"/>
        <end position="190"/>
    </location>
</feature>